<dbReference type="RefSeq" id="WP_315604018.1">
    <property type="nucleotide sequence ID" value="NZ_CP130318.1"/>
</dbReference>
<name>A0AA96RGN7_9BACL</name>
<dbReference type="EMBL" id="CP130318">
    <property type="protein sequence ID" value="WNQ10244.1"/>
    <property type="molecule type" value="Genomic_DNA"/>
</dbReference>
<evidence type="ECO:0000313" key="3">
    <source>
        <dbReference type="Proteomes" id="UP001305702"/>
    </source>
</evidence>
<gene>
    <name evidence="2" type="ORF">MJA45_21860</name>
</gene>
<sequence>MTKGHWEEAGVTEIHAAYRDGSLTAVKLVMYYLDRIARLDKDGPGIQSVLEVNPDALFQAEALDRAYRDRGLTGPLHGIPLLLKDNIDTGDRMPTSAGSLALKHSFALEDAALVARLRKAGAILLGKANMTEFANFMTEGMPAGYSSRGGQVQNPYKRGAHPGGSSTGSAAAAASGFCTAAVGTETSGSILSPASKQALVGIKPTVGLISRRGIIPITYSQDTAGPLARSVEDAAILLGVMAGEDERDPATLHVERPADYNSFLDRDGIKGVRLGIPRLSFCEGLTEEQLNLFEQAIEELRRQGAVIVDPADLPSAAEIGHSSVLMHEFKSALQSYLAGLGPGAPVRTLAEIIAFNQAHPDETLRYGQTLLEHAEERTSGTLTEPAYLADRARDLRLCREEGIDAVLKEHGLDAILFPGDEGEAVGARAGYPSITVPGGFTSEGLPYGITFTSTAFSEPILLKLAYAFEQATRHRKPPRLSR</sequence>
<keyword evidence="3" id="KW-1185">Reference proteome</keyword>
<evidence type="ECO:0000259" key="1">
    <source>
        <dbReference type="Pfam" id="PF01425"/>
    </source>
</evidence>
<dbReference type="InterPro" id="IPR023631">
    <property type="entry name" value="Amidase_dom"/>
</dbReference>
<dbReference type="Gene3D" id="3.90.1300.10">
    <property type="entry name" value="Amidase signature (AS) domain"/>
    <property type="match status" value="1"/>
</dbReference>
<dbReference type="AlphaFoldDB" id="A0AA96RGN7"/>
<dbReference type="InterPro" id="IPR036928">
    <property type="entry name" value="AS_sf"/>
</dbReference>
<organism evidence="2 3">
    <name type="scientific">Paenibacillus aurantius</name>
    <dbReference type="NCBI Taxonomy" id="2918900"/>
    <lineage>
        <taxon>Bacteria</taxon>
        <taxon>Bacillati</taxon>
        <taxon>Bacillota</taxon>
        <taxon>Bacilli</taxon>
        <taxon>Bacillales</taxon>
        <taxon>Paenibacillaceae</taxon>
        <taxon>Paenibacillus</taxon>
    </lineage>
</organism>
<dbReference type="NCBIfam" id="NF005300">
    <property type="entry name" value="PRK06828.1"/>
    <property type="match status" value="1"/>
</dbReference>
<evidence type="ECO:0000313" key="2">
    <source>
        <dbReference type="EMBL" id="WNQ10244.1"/>
    </source>
</evidence>
<reference evidence="2 3" key="1">
    <citation type="submission" date="2022-02" db="EMBL/GenBank/DDBJ databases">
        <title>Paenibacillus sp. MBLB1776 Whole Genome Shotgun Sequencing.</title>
        <authorList>
            <person name="Hwang C.Y."/>
            <person name="Cho E.-S."/>
            <person name="Seo M.-J."/>
        </authorList>
    </citation>
    <scope>NUCLEOTIDE SEQUENCE [LARGE SCALE GENOMIC DNA]</scope>
    <source>
        <strain evidence="2 3">MBLB1776</strain>
    </source>
</reference>
<dbReference type="PANTHER" id="PTHR42678:SF34">
    <property type="entry name" value="OS04G0183300 PROTEIN"/>
    <property type="match status" value="1"/>
</dbReference>
<dbReference type="Proteomes" id="UP001305702">
    <property type="component" value="Chromosome"/>
</dbReference>
<dbReference type="KEGG" id="paun:MJA45_21860"/>
<dbReference type="SUPFAM" id="SSF75304">
    <property type="entry name" value="Amidase signature (AS) enzymes"/>
    <property type="match status" value="1"/>
</dbReference>
<protein>
    <submittedName>
        <fullName evidence="2">Amidase family protein</fullName>
    </submittedName>
</protein>
<feature type="domain" description="Amidase" evidence="1">
    <location>
        <begin position="28"/>
        <end position="418"/>
    </location>
</feature>
<dbReference type="PANTHER" id="PTHR42678">
    <property type="entry name" value="AMIDASE"/>
    <property type="match status" value="1"/>
</dbReference>
<proteinExistence type="predicted"/>
<dbReference type="Pfam" id="PF01425">
    <property type="entry name" value="Amidase"/>
    <property type="match status" value="1"/>
</dbReference>
<accession>A0AA96RGN7</accession>